<name>C6C0T7_MARSD</name>
<evidence type="ECO:0000256" key="1">
    <source>
        <dbReference type="ARBA" id="ARBA00006315"/>
    </source>
</evidence>
<dbReference type="NCBIfam" id="TIGR04336">
    <property type="entry name" value="AmmeMemoSam_B"/>
    <property type="match status" value="1"/>
</dbReference>
<dbReference type="CDD" id="cd07361">
    <property type="entry name" value="MEMO_like"/>
    <property type="match status" value="1"/>
</dbReference>
<protein>
    <recommendedName>
        <fullName evidence="2">MEMO1 family protein Desal_2982</fullName>
    </recommendedName>
</protein>
<sequence>MNRQPVVAGRFYPDSPDQLRKELQMYSGTQNAGGDRPVDRLIMVPHAGYMFSGEPCGKTLAQSKLSDTVFLLGPNHTGLGSPLSVWDKGSWEFPGGKLDVDEELAAKLIESRTGFVSNEKAHSREHSLEVIVPFLHYLNPAMKIVPVCVSEASPSNLRKAGEAIAEIMKDSSQPISMVVSSDMSHFVSADQAKKLDSMALEAIIRMDPSDLYSIVSSNQISMCGVLPMTMAMFAAKKLGATSGKLVQYTNSGQATGDYERVVAYAGVIIT</sequence>
<dbReference type="HAMAP" id="MF_00055">
    <property type="entry name" value="MEMO1"/>
    <property type="match status" value="1"/>
</dbReference>
<accession>C6C0T7</accession>
<dbReference type="eggNOG" id="COG1355">
    <property type="taxonomic scope" value="Bacteria"/>
</dbReference>
<dbReference type="RefSeq" id="WP_015852850.1">
    <property type="nucleotide sequence ID" value="NC_012881.1"/>
</dbReference>
<organism evidence="3 4">
    <name type="scientific">Maridesulfovibrio salexigens (strain ATCC 14822 / DSM 2638 / NCIMB 8403 / VKM B-1763)</name>
    <name type="common">Desulfovibrio salexigens</name>
    <dbReference type="NCBI Taxonomy" id="526222"/>
    <lineage>
        <taxon>Bacteria</taxon>
        <taxon>Pseudomonadati</taxon>
        <taxon>Thermodesulfobacteriota</taxon>
        <taxon>Desulfovibrionia</taxon>
        <taxon>Desulfovibrionales</taxon>
        <taxon>Desulfovibrionaceae</taxon>
        <taxon>Maridesulfovibrio</taxon>
    </lineage>
</organism>
<reference evidence="3 4" key="1">
    <citation type="submission" date="2009-06" db="EMBL/GenBank/DDBJ databases">
        <title>Complete sequence of Desulfovibrio salexigens DSM 2638.</title>
        <authorList>
            <consortium name="US DOE Joint Genome Institute"/>
            <person name="Lucas S."/>
            <person name="Copeland A."/>
            <person name="Lapidus A."/>
            <person name="Glavina del Rio T."/>
            <person name="Tice H."/>
            <person name="Bruce D."/>
            <person name="Goodwin L."/>
            <person name="Pitluck S."/>
            <person name="Munk A.C."/>
            <person name="Brettin T."/>
            <person name="Detter J.C."/>
            <person name="Han C."/>
            <person name="Tapia R."/>
            <person name="Larimer F."/>
            <person name="Land M."/>
            <person name="Hauser L."/>
            <person name="Kyrpides N."/>
            <person name="Anderson I."/>
            <person name="Wall J.D."/>
            <person name="Arkin A.P."/>
            <person name="Dehal P."/>
            <person name="Chivian D."/>
            <person name="Giles B."/>
            <person name="Hazen T.C."/>
        </authorList>
    </citation>
    <scope>NUCLEOTIDE SEQUENCE [LARGE SCALE GENOMIC DNA]</scope>
    <source>
        <strain evidence="4">ATCC 14822 / DSM 2638 / NCIMB 8403 / VKM B-1763</strain>
    </source>
</reference>
<dbReference type="PANTHER" id="PTHR11060">
    <property type="entry name" value="PROTEIN MEMO1"/>
    <property type="match status" value="1"/>
</dbReference>
<evidence type="ECO:0000256" key="2">
    <source>
        <dbReference type="HAMAP-Rule" id="MF_00055"/>
    </source>
</evidence>
<dbReference type="Gene3D" id="3.40.830.10">
    <property type="entry name" value="LigB-like"/>
    <property type="match status" value="1"/>
</dbReference>
<proteinExistence type="inferred from homology"/>
<dbReference type="AlphaFoldDB" id="C6C0T7"/>
<keyword evidence="4" id="KW-1185">Reference proteome</keyword>
<dbReference type="InterPro" id="IPR002737">
    <property type="entry name" value="MEMO1_fam"/>
</dbReference>
<dbReference type="STRING" id="526222.Desal_2982"/>
<dbReference type="OrthoDB" id="9785549at2"/>
<evidence type="ECO:0000313" key="4">
    <source>
        <dbReference type="Proteomes" id="UP000002601"/>
    </source>
</evidence>
<comment type="similarity">
    <text evidence="1 2">Belongs to the MEMO1 family.</text>
</comment>
<evidence type="ECO:0000313" key="3">
    <source>
        <dbReference type="EMBL" id="ACS81034.1"/>
    </source>
</evidence>
<dbReference type="EMBL" id="CP001649">
    <property type="protein sequence ID" value="ACS81034.1"/>
    <property type="molecule type" value="Genomic_DNA"/>
</dbReference>
<dbReference type="PANTHER" id="PTHR11060:SF0">
    <property type="entry name" value="PROTEIN MEMO1"/>
    <property type="match status" value="1"/>
</dbReference>
<dbReference type="Pfam" id="PF01875">
    <property type="entry name" value="Memo"/>
    <property type="match status" value="1"/>
</dbReference>
<dbReference type="Proteomes" id="UP000002601">
    <property type="component" value="Chromosome"/>
</dbReference>
<dbReference type="KEGG" id="dsa:Desal_2982"/>
<gene>
    <name evidence="3" type="ordered locus">Desal_2982</name>
</gene>
<dbReference type="HOGENOM" id="CLU_038085_2_0_7"/>